<evidence type="ECO:0000256" key="6">
    <source>
        <dbReference type="ARBA" id="ARBA00022840"/>
    </source>
</evidence>
<evidence type="ECO:0000256" key="3">
    <source>
        <dbReference type="ARBA" id="ARBA00022679"/>
    </source>
</evidence>
<dbReference type="Gene3D" id="3.30.70.560">
    <property type="entry name" value="7,8-Dihydro-6-hydroxymethylpterin-pyrophosphokinase HPPK"/>
    <property type="match status" value="1"/>
</dbReference>
<dbReference type="GO" id="GO:0046654">
    <property type="term" value="P:tetrahydrofolate biosynthetic process"/>
    <property type="evidence" value="ECO:0007669"/>
    <property type="project" value="UniProtKB-UniPathway"/>
</dbReference>
<dbReference type="EC" id="2.7.6.3" evidence="2"/>
<dbReference type="GO" id="GO:0046656">
    <property type="term" value="P:folic acid biosynthetic process"/>
    <property type="evidence" value="ECO:0007669"/>
    <property type="project" value="UniProtKB-KW"/>
</dbReference>
<dbReference type="Pfam" id="PF01288">
    <property type="entry name" value="HPPK"/>
    <property type="match status" value="1"/>
</dbReference>
<evidence type="ECO:0000256" key="5">
    <source>
        <dbReference type="ARBA" id="ARBA00022777"/>
    </source>
</evidence>
<dbReference type="SUPFAM" id="SSF55083">
    <property type="entry name" value="6-hydroxymethyl-7,8-dihydropterin pyrophosphokinase, HPPK"/>
    <property type="match status" value="1"/>
</dbReference>
<dbReference type="NCBIfam" id="TIGR01498">
    <property type="entry name" value="folK"/>
    <property type="match status" value="1"/>
</dbReference>
<dbReference type="InterPro" id="IPR000550">
    <property type="entry name" value="Hppk"/>
</dbReference>
<dbReference type="InterPro" id="IPR024072">
    <property type="entry name" value="DHFR-like_dom_sf"/>
</dbReference>
<evidence type="ECO:0000313" key="9">
    <source>
        <dbReference type="EMBL" id="HIH10074.1"/>
    </source>
</evidence>
<comment type="caution">
    <text evidence="9">The sequence shown here is derived from an EMBL/GenBank/DDBJ whole genome shotgun (WGS) entry which is preliminary data.</text>
</comment>
<dbReference type="PROSITE" id="PS00794">
    <property type="entry name" value="HPPK"/>
    <property type="match status" value="1"/>
</dbReference>
<evidence type="ECO:0000256" key="1">
    <source>
        <dbReference type="ARBA" id="ARBA00005051"/>
    </source>
</evidence>
<dbReference type="UniPathway" id="UPA00077">
    <property type="reaction ID" value="UER00155"/>
</dbReference>
<dbReference type="GO" id="GO:0003848">
    <property type="term" value="F:2-amino-4-hydroxy-6-hydroxymethyldihydropteridine diphosphokinase activity"/>
    <property type="evidence" value="ECO:0007669"/>
    <property type="project" value="UniProtKB-EC"/>
</dbReference>
<dbReference type="CDD" id="cd00483">
    <property type="entry name" value="HPPK"/>
    <property type="match status" value="1"/>
</dbReference>
<keyword evidence="3 9" id="KW-0808">Transferase</keyword>
<dbReference type="PANTHER" id="PTHR43071:SF1">
    <property type="entry name" value="2-AMINO-4-HYDROXY-6-HYDROXYMETHYLDIHYDROPTERIDINE PYROPHOSPHOKINASE"/>
    <property type="match status" value="1"/>
</dbReference>
<feature type="domain" description="7,8-dihydro-6-hydroxymethylpterin-pyrophosphokinase" evidence="8">
    <location>
        <begin position="86"/>
        <end position="97"/>
    </location>
</feature>
<evidence type="ECO:0000313" key="10">
    <source>
        <dbReference type="Proteomes" id="UP000565078"/>
    </source>
</evidence>
<organism evidence="9 10">
    <name type="scientific">Candidatus Iainarchaeum sp</name>
    <dbReference type="NCBI Taxonomy" id="3101447"/>
    <lineage>
        <taxon>Archaea</taxon>
        <taxon>Candidatus Iainarchaeota</taxon>
        <taxon>Candidatus Iainarchaeia</taxon>
        <taxon>Candidatus Iainarchaeales</taxon>
        <taxon>Candidatus Iainarchaeaceae</taxon>
        <taxon>Candidatus Iainarchaeum</taxon>
    </lineage>
</organism>
<dbReference type="PANTHER" id="PTHR43071">
    <property type="entry name" value="2-AMINO-4-HYDROXY-6-HYDROXYMETHYLDIHYDROPTERIDINE PYROPHOSPHOKINASE"/>
    <property type="match status" value="1"/>
</dbReference>
<keyword evidence="4" id="KW-0547">Nucleotide-binding</keyword>
<comment type="pathway">
    <text evidence="1">Cofactor biosynthesis; tetrahydrofolate biosynthesis; 2-amino-4-hydroxy-6-hydroxymethyl-7,8-dihydropteridine diphosphate from 7,8-dihydroneopterin triphosphate: step 4/4.</text>
</comment>
<evidence type="ECO:0000259" key="8">
    <source>
        <dbReference type="PROSITE" id="PS00794"/>
    </source>
</evidence>
<protein>
    <recommendedName>
        <fullName evidence="2">2-amino-4-hydroxy-6-hydroxymethyldihydropteridine diphosphokinase</fullName>
        <ecNumber evidence="2">2.7.6.3</ecNumber>
    </recommendedName>
</protein>
<gene>
    <name evidence="9" type="primary">folK</name>
    <name evidence="9" type="ORF">HA254_05405</name>
</gene>
<dbReference type="Gene3D" id="3.40.430.10">
    <property type="entry name" value="Dihydrofolate Reductase, subunit A"/>
    <property type="match status" value="1"/>
</dbReference>
<name>A0A7J4IYX9_9ARCH</name>
<accession>A0A7J4IYX9</accession>
<dbReference type="SUPFAM" id="SSF53597">
    <property type="entry name" value="Dihydrofolate reductase-like"/>
    <property type="match status" value="1"/>
</dbReference>
<dbReference type="GO" id="GO:0016301">
    <property type="term" value="F:kinase activity"/>
    <property type="evidence" value="ECO:0007669"/>
    <property type="project" value="UniProtKB-KW"/>
</dbReference>
<dbReference type="AlphaFoldDB" id="A0A7J4IYX9"/>
<evidence type="ECO:0000256" key="7">
    <source>
        <dbReference type="ARBA" id="ARBA00022909"/>
    </source>
</evidence>
<keyword evidence="6" id="KW-0067">ATP-binding</keyword>
<keyword evidence="7" id="KW-0289">Folate biosynthesis</keyword>
<dbReference type="GO" id="GO:0005524">
    <property type="term" value="F:ATP binding"/>
    <property type="evidence" value="ECO:0007669"/>
    <property type="project" value="UniProtKB-KW"/>
</dbReference>
<proteinExistence type="predicted"/>
<sequence>MNTALISVGSNISKKANIFASIAALNAQFPSISFSPVFETPFVGDGRQENYYNYCAKIITSLPAKKLKKLFRGLERQYGRERAGRKDAPRTLDIDLLAFNGLKDRPQNTTCRGFEKLAYVLVPLSRIEPDFIVPGTGKSVGLLLAKIPAKEKRQIRKVILSAKVEDISVEKRKAESGNAERPHHYALVALSADGFLARHHGHRSDWTSREDKEFLHKMEDQSDAIVLTRSSYENARKWLSERKCIVLTRRVGGIKKESEFLTYINPEKADLNRFFSQSGLREVCNLGGPVAYTILLEKGLLDDLYITIEPIAFGAGLALFSKKMPDLHLQPVSFRKLNKKGTVLLHYKVRKQNKWIE</sequence>
<evidence type="ECO:0000256" key="4">
    <source>
        <dbReference type="ARBA" id="ARBA00022741"/>
    </source>
</evidence>
<dbReference type="Proteomes" id="UP000565078">
    <property type="component" value="Unassembled WGS sequence"/>
</dbReference>
<dbReference type="InterPro" id="IPR035907">
    <property type="entry name" value="Hppk_sf"/>
</dbReference>
<evidence type="ECO:0000256" key="2">
    <source>
        <dbReference type="ARBA" id="ARBA00013253"/>
    </source>
</evidence>
<reference evidence="10" key="1">
    <citation type="journal article" date="2020" name="bioRxiv">
        <title>A rank-normalized archaeal taxonomy based on genome phylogeny resolves widespread incomplete and uneven classifications.</title>
        <authorList>
            <person name="Rinke C."/>
            <person name="Chuvochina M."/>
            <person name="Mussig A.J."/>
            <person name="Chaumeil P.-A."/>
            <person name="Waite D.W."/>
            <person name="Whitman W.B."/>
            <person name="Parks D.H."/>
            <person name="Hugenholtz P."/>
        </authorList>
    </citation>
    <scope>NUCLEOTIDE SEQUENCE [LARGE SCALE GENOMIC DNA]</scope>
</reference>
<dbReference type="EMBL" id="DUGC01000084">
    <property type="protein sequence ID" value="HIH10074.1"/>
    <property type="molecule type" value="Genomic_DNA"/>
</dbReference>
<keyword evidence="5 9" id="KW-0418">Kinase</keyword>